<dbReference type="InterPro" id="IPR036691">
    <property type="entry name" value="Endo/exonu/phosph_ase_sf"/>
</dbReference>
<dbReference type="OrthoDB" id="1750980at2759"/>
<accession>A0A9Q0FNT0</accession>
<name>A0A9Q0FNT0_9ROSI</name>
<evidence type="ECO:0000313" key="3">
    <source>
        <dbReference type="Proteomes" id="UP001141552"/>
    </source>
</evidence>
<dbReference type="Gene3D" id="3.60.10.10">
    <property type="entry name" value="Endonuclease/exonuclease/phosphatase"/>
    <property type="match status" value="1"/>
</dbReference>
<protein>
    <recommendedName>
        <fullName evidence="4">DUF4283 domain-containing protein</fullName>
    </recommendedName>
</protein>
<dbReference type="SUPFAM" id="SSF56219">
    <property type="entry name" value="DNase I-like"/>
    <property type="match status" value="1"/>
</dbReference>
<dbReference type="PANTHER" id="PTHR31286">
    <property type="entry name" value="GLYCINE-RICH CELL WALL STRUCTURAL PROTEIN 1.8-LIKE"/>
    <property type="match status" value="1"/>
</dbReference>
<evidence type="ECO:0000256" key="1">
    <source>
        <dbReference type="SAM" id="MobiDB-lite"/>
    </source>
</evidence>
<organism evidence="2 3">
    <name type="scientific">Turnera subulata</name>
    <dbReference type="NCBI Taxonomy" id="218843"/>
    <lineage>
        <taxon>Eukaryota</taxon>
        <taxon>Viridiplantae</taxon>
        <taxon>Streptophyta</taxon>
        <taxon>Embryophyta</taxon>
        <taxon>Tracheophyta</taxon>
        <taxon>Spermatophyta</taxon>
        <taxon>Magnoliopsida</taxon>
        <taxon>eudicotyledons</taxon>
        <taxon>Gunneridae</taxon>
        <taxon>Pentapetalae</taxon>
        <taxon>rosids</taxon>
        <taxon>fabids</taxon>
        <taxon>Malpighiales</taxon>
        <taxon>Passifloraceae</taxon>
        <taxon>Turnera</taxon>
    </lineage>
</organism>
<dbReference type="AlphaFoldDB" id="A0A9Q0FNT0"/>
<proteinExistence type="predicted"/>
<reference evidence="2" key="2">
    <citation type="journal article" date="2023" name="Plants (Basel)">
        <title>Annotation of the Turnera subulata (Passifloraceae) Draft Genome Reveals the S-Locus Evolved after the Divergence of Turneroideae from Passifloroideae in a Stepwise Manner.</title>
        <authorList>
            <person name="Henning P.M."/>
            <person name="Roalson E.H."/>
            <person name="Mir W."/>
            <person name="McCubbin A.G."/>
            <person name="Shore J.S."/>
        </authorList>
    </citation>
    <scope>NUCLEOTIDE SEQUENCE</scope>
    <source>
        <strain evidence="2">F60SS</strain>
    </source>
</reference>
<feature type="region of interest" description="Disordered" evidence="1">
    <location>
        <begin position="1"/>
        <end position="46"/>
    </location>
</feature>
<feature type="region of interest" description="Disordered" evidence="1">
    <location>
        <begin position="323"/>
        <end position="403"/>
    </location>
</feature>
<sequence length="1004" mass="109788">MSATIPTATADGRSTKKTRNLDGGVLDPVEEEGSLPASSQQEASGEDLVVADGGSDVVMVEMQTAAGGDSDVVMTESQMVARGGSAAGMKGNQEPLLSGDTTRNLGEQTRPTRTVVGAAVTRPSFHDILYEQRSGGESSSPVLEDEPEVECNDGDITYIRGKYGMAVKLSESFKERLEKCWDYTVVVKLLGRTVGYRTLCGRLQTLWKPSRSMKVPWDSSFRASDGRVSQAVIWARFVDFPPCWYNSEVLRTLGNLVGGSMKVDANTKEAIRGKYARVAVEVDLSKPLRRTVEFDDRDFKVSYEGIPTVCYGCGSMTHSLASCPSQRGPDLGTVGSSPTPHTRAGPSFTVSGAAEAQQAEETVVTIEKGKSIAMKSPPRSGAGKRTRGEGAGPSQPPVQEGRDVGLLPQPSDTVAYATSVAPVSAPGISIVPQRSASSRHTVTTLHPQSSSQVLSPVCETPIVTPETFAAPPPAYGLTPQPTVLLRPSSPHTRAPDLNLAGRTKTPDRENKKAPIALPLKKPPLKVFASRKLSLGGDGTPETRSKAATRGISRGDFGVIQFTAVYGSPQPAIRQYLWENLCAIAPRVVHPWCVAGDFNAILSASEIHGTTTSVRRGCQQFQRCVDQCCLEDLGFQGSSFTWHWGLVFHLPTLFSDHCPLLIDLGLHIGSHQLGGSQFKFQAAWTSHPDFVSFISSHWASDSSVLDALASLVGELIAWNADVFGNIVKRKRVLLKRLAGIQRYLSLRHSLFLSSLEVDLRREYSEVLAQEELLWFQKSRCQWINDGDRNTAFYHARTVVRRRHSFVAALRDEDGRWCTDQQQLQDLAVRFYTKLFAETDMAPPPFPLSGCFPRLAEEVAGGLGLRRLEAQNRALLAKLGWGLVSSPSSLWEGRKKERKGFPLASEGVVSIDRLIFSSEAKKMELLVLCSILCNPYDIKSRYHLTQDFLEKLAEKHRRDILSQYLGADVTFTSNNLSPDPKEDNVFDSVKELVATFEWWELGGPCG</sequence>
<feature type="region of interest" description="Disordered" evidence="1">
    <location>
        <begin position="84"/>
        <end position="107"/>
    </location>
</feature>
<keyword evidence="3" id="KW-1185">Reference proteome</keyword>
<dbReference type="Proteomes" id="UP001141552">
    <property type="component" value="Unassembled WGS sequence"/>
</dbReference>
<dbReference type="InterPro" id="IPR040256">
    <property type="entry name" value="At4g02000-like"/>
</dbReference>
<evidence type="ECO:0000313" key="2">
    <source>
        <dbReference type="EMBL" id="KAJ4833706.1"/>
    </source>
</evidence>
<dbReference type="EMBL" id="JAKUCV010004883">
    <property type="protein sequence ID" value="KAJ4833706.1"/>
    <property type="molecule type" value="Genomic_DNA"/>
</dbReference>
<reference evidence="2" key="1">
    <citation type="submission" date="2022-02" db="EMBL/GenBank/DDBJ databases">
        <authorList>
            <person name="Henning P.M."/>
            <person name="McCubbin A.G."/>
            <person name="Shore J.S."/>
        </authorList>
    </citation>
    <scope>NUCLEOTIDE SEQUENCE</scope>
    <source>
        <strain evidence="2">F60SS</strain>
        <tissue evidence="2">Leaves</tissue>
    </source>
</reference>
<gene>
    <name evidence="2" type="ORF">Tsubulata_018858</name>
</gene>
<feature type="region of interest" description="Disordered" evidence="1">
    <location>
        <begin position="487"/>
        <end position="509"/>
    </location>
</feature>
<dbReference type="PANTHER" id="PTHR31286:SF99">
    <property type="entry name" value="DUF4283 DOMAIN-CONTAINING PROTEIN"/>
    <property type="match status" value="1"/>
</dbReference>
<evidence type="ECO:0008006" key="4">
    <source>
        <dbReference type="Google" id="ProtNLM"/>
    </source>
</evidence>
<comment type="caution">
    <text evidence="2">The sequence shown here is derived from an EMBL/GenBank/DDBJ whole genome shotgun (WGS) entry which is preliminary data.</text>
</comment>